<dbReference type="SUPFAM" id="SSF51735">
    <property type="entry name" value="NAD(P)-binding Rossmann-fold domains"/>
    <property type="match status" value="1"/>
</dbReference>
<organism evidence="2 3">
    <name type="scientific">Saonia flava</name>
    <dbReference type="NCBI Taxonomy" id="523696"/>
    <lineage>
        <taxon>Bacteria</taxon>
        <taxon>Pseudomonadati</taxon>
        <taxon>Bacteroidota</taxon>
        <taxon>Flavobacteriia</taxon>
        <taxon>Flavobacteriales</taxon>
        <taxon>Flavobacteriaceae</taxon>
        <taxon>Saonia</taxon>
    </lineage>
</organism>
<protein>
    <submittedName>
        <fullName evidence="2">Putative NADH-flavin reductase</fullName>
    </submittedName>
</protein>
<dbReference type="Gene3D" id="3.40.50.720">
    <property type="entry name" value="NAD(P)-binding Rossmann-like Domain"/>
    <property type="match status" value="1"/>
</dbReference>
<comment type="caution">
    <text evidence="2">The sequence shown here is derived from an EMBL/GenBank/DDBJ whole genome shotgun (WGS) entry which is preliminary data.</text>
</comment>
<keyword evidence="3" id="KW-1185">Reference proteome</keyword>
<dbReference type="RefSeq" id="WP_167963146.1">
    <property type="nucleotide sequence ID" value="NZ_JAATJJ010000001.1"/>
</dbReference>
<dbReference type="PANTHER" id="PTHR43355">
    <property type="entry name" value="FLAVIN REDUCTASE (NADPH)"/>
    <property type="match status" value="1"/>
</dbReference>
<dbReference type="AlphaFoldDB" id="A0A846QYX3"/>
<dbReference type="EMBL" id="JAATJJ010000001">
    <property type="protein sequence ID" value="NJB71403.1"/>
    <property type="molecule type" value="Genomic_DNA"/>
</dbReference>
<evidence type="ECO:0000259" key="1">
    <source>
        <dbReference type="Pfam" id="PF13460"/>
    </source>
</evidence>
<dbReference type="InterPro" id="IPR036291">
    <property type="entry name" value="NAD(P)-bd_dom_sf"/>
</dbReference>
<dbReference type="GO" id="GO:0016646">
    <property type="term" value="F:oxidoreductase activity, acting on the CH-NH group of donors, NAD or NADP as acceptor"/>
    <property type="evidence" value="ECO:0007669"/>
    <property type="project" value="TreeGrafter"/>
</dbReference>
<evidence type="ECO:0000313" key="2">
    <source>
        <dbReference type="EMBL" id="NJB71403.1"/>
    </source>
</evidence>
<evidence type="ECO:0000313" key="3">
    <source>
        <dbReference type="Proteomes" id="UP000590442"/>
    </source>
</evidence>
<gene>
    <name evidence="2" type="ORF">GGR42_001865</name>
</gene>
<proteinExistence type="predicted"/>
<dbReference type="Proteomes" id="UP000590442">
    <property type="component" value="Unassembled WGS sequence"/>
</dbReference>
<feature type="domain" description="NAD(P)-binding" evidence="1">
    <location>
        <begin position="11"/>
        <end position="199"/>
    </location>
</feature>
<dbReference type="Pfam" id="PF13460">
    <property type="entry name" value="NAD_binding_10"/>
    <property type="match status" value="1"/>
</dbReference>
<accession>A0A846QYX3</accession>
<sequence length="212" mass="23544">MKTIHKIAVLGGAGKSGQYLVKMLIKKGISIKLLLRSPEKLQIQNPLIEIIKGNARDFDSIHTLLDGCDALISTLGQSKDEVGTYRDVSENIIKAMHQLNLNRYIMVTGLNVDTPFDAKGPQTLAATNWMKANFREAVLQRQEEYEILSKCNLNWTVVRVPMIIQTDETGAIESNLVDCSSDTINAYDLASFLIAQVYSPVYVKKAPFVATL</sequence>
<dbReference type="InterPro" id="IPR051606">
    <property type="entry name" value="Polyketide_Oxido-like"/>
</dbReference>
<reference evidence="2 3" key="1">
    <citation type="submission" date="2020-03" db="EMBL/GenBank/DDBJ databases">
        <title>Genomic Encyclopedia of Type Strains, Phase IV (KMG-IV): sequencing the most valuable type-strain genomes for metagenomic binning, comparative biology and taxonomic classification.</title>
        <authorList>
            <person name="Goeker M."/>
        </authorList>
    </citation>
    <scope>NUCLEOTIDE SEQUENCE [LARGE SCALE GENOMIC DNA]</scope>
    <source>
        <strain evidence="2 3">DSM 29762</strain>
    </source>
</reference>
<name>A0A846QYX3_9FLAO</name>
<dbReference type="PANTHER" id="PTHR43355:SF2">
    <property type="entry name" value="FLAVIN REDUCTASE (NADPH)"/>
    <property type="match status" value="1"/>
</dbReference>
<dbReference type="InterPro" id="IPR016040">
    <property type="entry name" value="NAD(P)-bd_dom"/>
</dbReference>